<dbReference type="GO" id="GO:0010420">
    <property type="term" value="F:polyprenyldihydroxybenzoate methyltransferase activity"/>
    <property type="evidence" value="ECO:0007669"/>
    <property type="project" value="TreeGrafter"/>
</dbReference>
<evidence type="ECO:0000256" key="1">
    <source>
        <dbReference type="SAM" id="MobiDB-lite"/>
    </source>
</evidence>
<accession>A0A1C4YVC3</accession>
<sequence length="235" mass="25161">MEGTSLSSAVRHADADPETRLRRGPGRWGGYRGGMANPTRWVTETGPEHSQWYIDRFRRMAAEGVDLAGEARLVDAMVAPGSRILDAGCGTGRVGAALARRGHTVVGVDADPALVEAARTDHPGPLWLVGDLAELDLAEAGEAEPFDAAVCAGNVMAFVAPGTEREVLGRIAAHLRPDGLLVVGFGTDRGYRLPDFDADTAAVGLRLEHRFATWDLRPWQDEATFAVTALRRPAD</sequence>
<feature type="domain" description="Methyltransferase" evidence="2">
    <location>
        <begin position="84"/>
        <end position="179"/>
    </location>
</feature>
<dbReference type="EMBL" id="FMCX01000004">
    <property type="protein sequence ID" value="SCF24587.1"/>
    <property type="molecule type" value="Genomic_DNA"/>
</dbReference>
<dbReference type="Gene3D" id="3.40.50.150">
    <property type="entry name" value="Vaccinia Virus protein VP39"/>
    <property type="match status" value="1"/>
</dbReference>
<keyword evidence="3" id="KW-0489">Methyltransferase</keyword>
<protein>
    <submittedName>
        <fullName evidence="3">Methyltransferase domain-containing protein</fullName>
    </submittedName>
</protein>
<evidence type="ECO:0000313" key="3">
    <source>
        <dbReference type="EMBL" id="SCF24587.1"/>
    </source>
</evidence>
<feature type="compositionally biased region" description="Basic and acidic residues" evidence="1">
    <location>
        <begin position="11"/>
        <end position="21"/>
    </location>
</feature>
<keyword evidence="3" id="KW-0808">Transferase</keyword>
<dbReference type="Pfam" id="PF13649">
    <property type="entry name" value="Methyltransf_25"/>
    <property type="match status" value="1"/>
</dbReference>
<gene>
    <name evidence="3" type="ORF">GA0070564_104420</name>
</gene>
<dbReference type="STRING" id="262898.GA0070564_104420"/>
<evidence type="ECO:0000313" key="4">
    <source>
        <dbReference type="Proteomes" id="UP000199504"/>
    </source>
</evidence>
<reference evidence="4" key="1">
    <citation type="submission" date="2016-06" db="EMBL/GenBank/DDBJ databases">
        <authorList>
            <person name="Varghese N."/>
            <person name="Submissions Spin"/>
        </authorList>
    </citation>
    <scope>NUCLEOTIDE SEQUENCE [LARGE SCALE GENOMIC DNA]</scope>
    <source>
        <strain evidence="4">DSM 44830</strain>
    </source>
</reference>
<dbReference type="GO" id="GO:0032259">
    <property type="term" value="P:methylation"/>
    <property type="evidence" value="ECO:0007669"/>
    <property type="project" value="UniProtKB-KW"/>
</dbReference>
<dbReference type="Proteomes" id="UP000199504">
    <property type="component" value="Unassembled WGS sequence"/>
</dbReference>
<organism evidence="3 4">
    <name type="scientific">Micromonospora mirobrigensis</name>
    <dbReference type="NCBI Taxonomy" id="262898"/>
    <lineage>
        <taxon>Bacteria</taxon>
        <taxon>Bacillati</taxon>
        <taxon>Actinomycetota</taxon>
        <taxon>Actinomycetes</taxon>
        <taxon>Micromonosporales</taxon>
        <taxon>Micromonosporaceae</taxon>
        <taxon>Micromonospora</taxon>
    </lineage>
</organism>
<name>A0A1C4YVC3_9ACTN</name>
<dbReference type="PANTHER" id="PTHR43464">
    <property type="entry name" value="METHYLTRANSFERASE"/>
    <property type="match status" value="1"/>
</dbReference>
<dbReference type="SUPFAM" id="SSF53335">
    <property type="entry name" value="S-adenosyl-L-methionine-dependent methyltransferases"/>
    <property type="match status" value="1"/>
</dbReference>
<dbReference type="InterPro" id="IPR029063">
    <property type="entry name" value="SAM-dependent_MTases_sf"/>
</dbReference>
<feature type="region of interest" description="Disordered" evidence="1">
    <location>
        <begin position="1"/>
        <end position="32"/>
    </location>
</feature>
<dbReference type="AlphaFoldDB" id="A0A1C4YVC3"/>
<evidence type="ECO:0000259" key="2">
    <source>
        <dbReference type="Pfam" id="PF13649"/>
    </source>
</evidence>
<proteinExistence type="predicted"/>
<dbReference type="PANTHER" id="PTHR43464:SF23">
    <property type="entry name" value="JUVENILE HORMONE ACID O-METHYLTRANSFERASE"/>
    <property type="match status" value="1"/>
</dbReference>
<dbReference type="CDD" id="cd02440">
    <property type="entry name" value="AdoMet_MTases"/>
    <property type="match status" value="1"/>
</dbReference>
<dbReference type="InterPro" id="IPR041698">
    <property type="entry name" value="Methyltransf_25"/>
</dbReference>
<keyword evidence="4" id="KW-1185">Reference proteome</keyword>